<dbReference type="InterPro" id="IPR007074">
    <property type="entry name" value="LicD/FKTN/FKRP_NTP_transf"/>
</dbReference>
<evidence type="ECO:0000256" key="3">
    <source>
        <dbReference type="ARBA" id="ARBA00022989"/>
    </source>
</evidence>
<dbReference type="InterPro" id="IPR009644">
    <property type="entry name" value="FKTN/MNN4/W02B3.4-1"/>
</dbReference>
<evidence type="ECO:0000313" key="7">
    <source>
        <dbReference type="Proteomes" id="UP000504606"/>
    </source>
</evidence>
<evidence type="ECO:0000259" key="5">
    <source>
        <dbReference type="Pfam" id="PF04991"/>
    </source>
</evidence>
<comment type="subcellular location">
    <subcellularLocation>
        <location evidence="1">Membrane</location>
        <topology evidence="1">Single-pass membrane protein</topology>
    </subcellularLocation>
</comment>
<feature type="domain" description="Ribitol-5-phosphate transferase FKTN N-terminal" evidence="6">
    <location>
        <begin position="173"/>
        <end position="287"/>
    </location>
</feature>
<name>A0A6J1T4Q5_FRAOC</name>
<keyword evidence="4" id="KW-0472">Membrane</keyword>
<dbReference type="PANTHER" id="PTHR15407">
    <property type="entry name" value="FUKUTIN-RELATED"/>
    <property type="match status" value="1"/>
</dbReference>
<feature type="domain" description="LicD/FKTN/FKRP nucleotidyltransferase" evidence="5">
    <location>
        <begin position="302"/>
        <end position="338"/>
    </location>
</feature>
<keyword evidence="7" id="KW-1185">Reference proteome</keyword>
<dbReference type="PANTHER" id="PTHR15407:SF28">
    <property type="entry name" value="RIBITOL-5-PHOSPHATE TRANSFERASE FKTN"/>
    <property type="match status" value="1"/>
</dbReference>
<dbReference type="GO" id="GO:0009100">
    <property type="term" value="P:glycoprotein metabolic process"/>
    <property type="evidence" value="ECO:0007669"/>
    <property type="project" value="UniProtKB-ARBA"/>
</dbReference>
<evidence type="ECO:0000256" key="2">
    <source>
        <dbReference type="ARBA" id="ARBA00022692"/>
    </source>
</evidence>
<sequence>MMAISLKGFGKKFIVAGFIFLTIQYLSYLCLAFLGRDKPTERELVRLQDNGPIGIEISVNGKFLEEAKMFDQVFRFSKCLPFIISPKVLAHVWNVRQNITDCVGDGYNCMLESDDMFFGLEGDCINRKTLLSSMTNGLNRYGFNISHTKTKKFIGLPGVFKSFTTSLILKRLYGFTVVIFHSREDNFWWHGSIYEDKDAVGNLARAKLLPDNLQLMHREGAIPKFELEEVKLFHYNFMVPKNIPAFLRAISGSAADFIECNYRAVEIYYRHYNRDTSEEAERFRHQAWKLLSRAKRILNDLDVPFWLSSGTCLGYLRQCEFIPYSQDVDLGVFASDYKEEIIPAFMSHGFELHHTFGILNDSYQIAFKYGKIKLDIFFFYLDQEKGTMWNGGTEARSGRKFKYTFPPFSLCWTEFLELLVRVPCNITKYIEANYGPNWQTPVTKWSWKLSPPNSEPNGMWPREQWPQVINIQRF</sequence>
<dbReference type="InterPro" id="IPR045587">
    <property type="entry name" value="FKTN_N"/>
</dbReference>
<dbReference type="RefSeq" id="XP_026285611.1">
    <property type="nucleotide sequence ID" value="XM_026429826.2"/>
</dbReference>
<evidence type="ECO:0000259" key="6">
    <source>
        <dbReference type="Pfam" id="PF19737"/>
    </source>
</evidence>
<dbReference type="KEGG" id="foc:113211459"/>
<reference evidence="8" key="1">
    <citation type="submission" date="2025-08" db="UniProtKB">
        <authorList>
            <consortium name="RefSeq"/>
        </authorList>
    </citation>
    <scope>IDENTIFICATION</scope>
    <source>
        <tissue evidence="8">Whole organism</tissue>
    </source>
</reference>
<gene>
    <name evidence="8" type="primary">LOC113211459</name>
</gene>
<dbReference type="GO" id="GO:0016020">
    <property type="term" value="C:membrane"/>
    <property type="evidence" value="ECO:0007669"/>
    <property type="project" value="UniProtKB-SubCell"/>
</dbReference>
<dbReference type="Pfam" id="PF04991">
    <property type="entry name" value="LicD"/>
    <property type="match status" value="1"/>
</dbReference>
<dbReference type="Pfam" id="PF19737">
    <property type="entry name" value="FKTN_N"/>
    <property type="match status" value="1"/>
</dbReference>
<dbReference type="GeneID" id="113211459"/>
<keyword evidence="3" id="KW-1133">Transmembrane helix</keyword>
<proteinExistence type="predicted"/>
<accession>A0A6J1T4Q5</accession>
<evidence type="ECO:0000313" key="8">
    <source>
        <dbReference type="RefSeq" id="XP_026285611.1"/>
    </source>
</evidence>
<organism evidence="7 8">
    <name type="scientific">Frankliniella occidentalis</name>
    <name type="common">Western flower thrips</name>
    <name type="synonym">Euthrips occidentalis</name>
    <dbReference type="NCBI Taxonomy" id="133901"/>
    <lineage>
        <taxon>Eukaryota</taxon>
        <taxon>Metazoa</taxon>
        <taxon>Ecdysozoa</taxon>
        <taxon>Arthropoda</taxon>
        <taxon>Hexapoda</taxon>
        <taxon>Insecta</taxon>
        <taxon>Pterygota</taxon>
        <taxon>Neoptera</taxon>
        <taxon>Paraneoptera</taxon>
        <taxon>Thysanoptera</taxon>
        <taxon>Terebrantia</taxon>
        <taxon>Thripoidea</taxon>
        <taxon>Thripidae</taxon>
        <taxon>Frankliniella</taxon>
    </lineage>
</organism>
<evidence type="ECO:0000256" key="1">
    <source>
        <dbReference type="ARBA" id="ARBA00004167"/>
    </source>
</evidence>
<dbReference type="OrthoDB" id="444255at2759"/>
<dbReference type="AlphaFoldDB" id="A0A6J1T4Q5"/>
<dbReference type="Proteomes" id="UP000504606">
    <property type="component" value="Unplaced"/>
</dbReference>
<evidence type="ECO:0000256" key="4">
    <source>
        <dbReference type="ARBA" id="ARBA00023136"/>
    </source>
</evidence>
<protein>
    <submittedName>
        <fullName evidence="8">Ribitol-5-phosphate transferase FKTN-like</fullName>
    </submittedName>
</protein>
<keyword evidence="2" id="KW-0812">Transmembrane</keyword>